<dbReference type="EMBL" id="CP023445">
    <property type="protein sequence ID" value="ATE54928.1"/>
    <property type="molecule type" value="Genomic_DNA"/>
</dbReference>
<dbReference type="SUPFAM" id="SSF55781">
    <property type="entry name" value="GAF domain-like"/>
    <property type="match status" value="1"/>
</dbReference>
<dbReference type="InterPro" id="IPR005471">
    <property type="entry name" value="Tscrpt_reg_IclR_N"/>
</dbReference>
<keyword evidence="3" id="KW-0804">Transcription</keyword>
<dbReference type="PROSITE" id="PS51078">
    <property type="entry name" value="ICLR_ED"/>
    <property type="match status" value="1"/>
</dbReference>
<sequence>MAGGTSQPGRGVMARALDVLNAFEGHRDGLVLADLARISGLPLTTTHRLASDLVAQEVLERLPDRRYVVGRKLWQLGLLARVQGGLRDVALPFLQDLYEATRENVHLAVRDGDEALYLERLHGHSSVPVVSRPGGHLPLHATGVGKVLLAHAPQPVVAEAVQCAEKVTPYTITEPGRLLRELAEVRRRGFARTVQEMTLGTCSVAVPVLDRRGDVVAALGVVTATRREPARLVTALRIAAGGISRALR</sequence>
<dbReference type="InterPro" id="IPR014757">
    <property type="entry name" value="Tscrpt_reg_IclR_C"/>
</dbReference>
<dbReference type="PANTHER" id="PTHR30136:SF24">
    <property type="entry name" value="HTH-TYPE TRANSCRIPTIONAL REPRESSOR ALLR"/>
    <property type="match status" value="1"/>
</dbReference>
<dbReference type="InterPro" id="IPR036388">
    <property type="entry name" value="WH-like_DNA-bd_sf"/>
</dbReference>
<evidence type="ECO:0000259" key="4">
    <source>
        <dbReference type="PROSITE" id="PS51077"/>
    </source>
</evidence>
<accession>A0A290Z7E6</accession>
<dbReference type="InterPro" id="IPR029016">
    <property type="entry name" value="GAF-like_dom_sf"/>
</dbReference>
<dbReference type="PROSITE" id="PS51077">
    <property type="entry name" value="HTH_ICLR"/>
    <property type="match status" value="1"/>
</dbReference>
<keyword evidence="2" id="KW-0238">DNA-binding</keyword>
<dbReference type="AlphaFoldDB" id="A0A290Z7E6"/>
<keyword evidence="7" id="KW-1185">Reference proteome</keyword>
<evidence type="ECO:0000313" key="7">
    <source>
        <dbReference type="Proteomes" id="UP000218505"/>
    </source>
</evidence>
<dbReference type="Pfam" id="PF01614">
    <property type="entry name" value="IclR_C"/>
    <property type="match status" value="1"/>
</dbReference>
<feature type="domain" description="IclR-ED" evidence="5">
    <location>
        <begin position="72"/>
        <end position="248"/>
    </location>
</feature>
<feature type="domain" description="HTH iclR-type" evidence="4">
    <location>
        <begin position="10"/>
        <end position="71"/>
    </location>
</feature>
<organism evidence="6 7">
    <name type="scientific">Actinosynnema pretiosum</name>
    <dbReference type="NCBI Taxonomy" id="42197"/>
    <lineage>
        <taxon>Bacteria</taxon>
        <taxon>Bacillati</taxon>
        <taxon>Actinomycetota</taxon>
        <taxon>Actinomycetes</taxon>
        <taxon>Pseudonocardiales</taxon>
        <taxon>Pseudonocardiaceae</taxon>
        <taxon>Actinosynnema</taxon>
    </lineage>
</organism>
<protein>
    <submittedName>
        <fullName evidence="6">IclR family transcriptional regulator</fullName>
    </submittedName>
</protein>
<dbReference type="Gene3D" id="3.30.450.40">
    <property type="match status" value="1"/>
</dbReference>
<dbReference type="Proteomes" id="UP000218505">
    <property type="component" value="Chromosome"/>
</dbReference>
<proteinExistence type="predicted"/>
<reference evidence="6" key="1">
    <citation type="submission" date="2017-09" db="EMBL/GenBank/DDBJ databases">
        <title>Complete Genome Sequence of ansamitocin-producing Bacterium Actinosynnema pretiosum X47.</title>
        <authorList>
            <person name="Cao G."/>
            <person name="Zong G."/>
            <person name="Zhong C."/>
            <person name="Fu J."/>
        </authorList>
    </citation>
    <scope>NUCLEOTIDE SEQUENCE [LARGE SCALE GENOMIC DNA]</scope>
    <source>
        <strain evidence="6">X47</strain>
    </source>
</reference>
<dbReference type="GO" id="GO:0045892">
    <property type="term" value="P:negative regulation of DNA-templated transcription"/>
    <property type="evidence" value="ECO:0007669"/>
    <property type="project" value="TreeGrafter"/>
</dbReference>
<keyword evidence="1" id="KW-0805">Transcription regulation</keyword>
<gene>
    <name evidence="6" type="ORF">CNX65_17910</name>
</gene>
<dbReference type="InterPro" id="IPR036390">
    <property type="entry name" value="WH_DNA-bd_sf"/>
</dbReference>
<dbReference type="SMART" id="SM00346">
    <property type="entry name" value="HTH_ICLR"/>
    <property type="match status" value="1"/>
</dbReference>
<dbReference type="RefSeq" id="WP_015802314.1">
    <property type="nucleotide sequence ID" value="NZ_CP023445.1"/>
</dbReference>
<dbReference type="SUPFAM" id="SSF46785">
    <property type="entry name" value="Winged helix' DNA-binding domain"/>
    <property type="match status" value="1"/>
</dbReference>
<evidence type="ECO:0000259" key="5">
    <source>
        <dbReference type="PROSITE" id="PS51078"/>
    </source>
</evidence>
<evidence type="ECO:0000313" key="6">
    <source>
        <dbReference type="EMBL" id="ATE54928.1"/>
    </source>
</evidence>
<dbReference type="Gene3D" id="1.10.10.10">
    <property type="entry name" value="Winged helix-like DNA-binding domain superfamily/Winged helix DNA-binding domain"/>
    <property type="match status" value="1"/>
</dbReference>
<dbReference type="GO" id="GO:0003700">
    <property type="term" value="F:DNA-binding transcription factor activity"/>
    <property type="evidence" value="ECO:0007669"/>
    <property type="project" value="TreeGrafter"/>
</dbReference>
<dbReference type="PANTHER" id="PTHR30136">
    <property type="entry name" value="HELIX-TURN-HELIX TRANSCRIPTIONAL REGULATOR, ICLR FAMILY"/>
    <property type="match status" value="1"/>
</dbReference>
<evidence type="ECO:0000256" key="3">
    <source>
        <dbReference type="ARBA" id="ARBA00023163"/>
    </source>
</evidence>
<name>A0A290Z7E6_9PSEU</name>
<evidence type="ECO:0000256" key="1">
    <source>
        <dbReference type="ARBA" id="ARBA00023015"/>
    </source>
</evidence>
<dbReference type="GO" id="GO:0003677">
    <property type="term" value="F:DNA binding"/>
    <property type="evidence" value="ECO:0007669"/>
    <property type="project" value="UniProtKB-KW"/>
</dbReference>
<dbReference type="InterPro" id="IPR050707">
    <property type="entry name" value="HTH_MetabolicPath_Reg"/>
</dbReference>
<dbReference type="Pfam" id="PF09339">
    <property type="entry name" value="HTH_IclR"/>
    <property type="match status" value="1"/>
</dbReference>
<dbReference type="KEGG" id="apre:CNX65_17910"/>
<evidence type="ECO:0000256" key="2">
    <source>
        <dbReference type="ARBA" id="ARBA00023125"/>
    </source>
</evidence>